<dbReference type="FunFam" id="3.40.50.2000:FF:000153">
    <property type="entry name" value="Alpha-1,4 glucan phosphorylase"/>
    <property type="match status" value="1"/>
</dbReference>
<evidence type="ECO:0000256" key="12">
    <source>
        <dbReference type="RuleBase" id="RU000587"/>
    </source>
</evidence>
<dbReference type="PANTHER" id="PTHR11468">
    <property type="entry name" value="GLYCOGEN PHOSPHORYLASE"/>
    <property type="match status" value="1"/>
</dbReference>
<evidence type="ECO:0000256" key="4">
    <source>
        <dbReference type="ARBA" id="ARBA00022553"/>
    </source>
</evidence>
<dbReference type="CDD" id="cd04300">
    <property type="entry name" value="GT35_Glycogen_Phosphorylase"/>
    <property type="match status" value="1"/>
</dbReference>
<dbReference type="FunFam" id="3.40.50.2000:FF:000005">
    <property type="entry name" value="Alpha-1,4 glucan phosphorylase"/>
    <property type="match status" value="1"/>
</dbReference>
<evidence type="ECO:0000256" key="7">
    <source>
        <dbReference type="ARBA" id="ARBA00022679"/>
    </source>
</evidence>
<dbReference type="EC" id="2.4.1.1" evidence="12"/>
<dbReference type="EMBL" id="JACRSR010000001">
    <property type="protein sequence ID" value="MBC8530363.1"/>
    <property type="molecule type" value="Genomic_DNA"/>
</dbReference>
<evidence type="ECO:0000256" key="11">
    <source>
        <dbReference type="PIRSR" id="PIRSR000460-1"/>
    </source>
</evidence>
<keyword evidence="6 12" id="KW-0328">Glycosyltransferase</keyword>
<dbReference type="PIRSF" id="PIRSF000460">
    <property type="entry name" value="Pprylas_GlgP"/>
    <property type="match status" value="1"/>
</dbReference>
<evidence type="ECO:0000313" key="13">
    <source>
        <dbReference type="EMBL" id="MBC8530363.1"/>
    </source>
</evidence>
<comment type="function">
    <text evidence="10">Phosphorylase is an important allosteric enzyme in carbohydrate metabolism. Enzymes from different sources differ in their regulatory mechanisms and in their natural substrates. However, all known phosphorylases share catalytic and structural properties.</text>
</comment>
<evidence type="ECO:0000256" key="6">
    <source>
        <dbReference type="ARBA" id="ARBA00022676"/>
    </source>
</evidence>
<keyword evidence="14" id="KW-1185">Reference proteome</keyword>
<comment type="function">
    <text evidence="12">Allosteric enzyme that catalyzes the rate-limiting step in glycogen catabolism, the phosphorolytic cleavage of glycogen to produce glucose-1-phosphate, and plays a central role in maintaining cellular and organismal glucose homeostasis.</text>
</comment>
<evidence type="ECO:0000256" key="1">
    <source>
        <dbReference type="ARBA" id="ARBA00001275"/>
    </source>
</evidence>
<dbReference type="GO" id="GO:0005737">
    <property type="term" value="C:cytoplasm"/>
    <property type="evidence" value="ECO:0007669"/>
    <property type="project" value="TreeGrafter"/>
</dbReference>
<keyword evidence="4" id="KW-0597">Phosphoprotein</keyword>
<dbReference type="SUPFAM" id="SSF53756">
    <property type="entry name" value="UDP-Glycosyltransferase/glycogen phosphorylase"/>
    <property type="match status" value="1"/>
</dbReference>
<evidence type="ECO:0000313" key="14">
    <source>
        <dbReference type="Proteomes" id="UP000623172"/>
    </source>
</evidence>
<organism evidence="13 14">
    <name type="scientific">Gehongia tenuis</name>
    <dbReference type="NCBI Taxonomy" id="2763655"/>
    <lineage>
        <taxon>Bacteria</taxon>
        <taxon>Bacillati</taxon>
        <taxon>Bacillota</taxon>
        <taxon>Clostridia</taxon>
        <taxon>Christensenellales</taxon>
        <taxon>Christensenellaceae</taxon>
        <taxon>Gehongia</taxon>
    </lineage>
</organism>
<dbReference type="Gene3D" id="3.40.50.2000">
    <property type="entry name" value="Glycogen Phosphorylase B"/>
    <property type="match status" value="2"/>
</dbReference>
<keyword evidence="7 12" id="KW-0808">Transferase</keyword>
<comment type="caution">
    <text evidence="13">The sequence shown here is derived from an EMBL/GenBank/DDBJ whole genome shotgun (WGS) entry which is preliminary data.</text>
</comment>
<keyword evidence="5" id="KW-0321">Glycogen metabolism</keyword>
<comment type="similarity">
    <text evidence="3 12">Belongs to the glycogen phosphorylase family.</text>
</comment>
<dbReference type="InterPro" id="IPR035090">
    <property type="entry name" value="Pyridoxal_P_attach_site"/>
</dbReference>
<gene>
    <name evidence="13" type="ORF">H8696_00690</name>
</gene>
<dbReference type="InterPro" id="IPR011833">
    <property type="entry name" value="Glycg_phsphrylas"/>
</dbReference>
<name>A0A926D256_9FIRM</name>
<reference evidence="13" key="1">
    <citation type="submission" date="2020-08" db="EMBL/GenBank/DDBJ databases">
        <title>Genome public.</title>
        <authorList>
            <person name="Liu C."/>
            <person name="Sun Q."/>
        </authorList>
    </citation>
    <scope>NUCLEOTIDE SEQUENCE</scope>
    <source>
        <strain evidence="13">NSJ-53</strain>
    </source>
</reference>
<dbReference type="GO" id="GO:0030170">
    <property type="term" value="F:pyridoxal phosphate binding"/>
    <property type="evidence" value="ECO:0007669"/>
    <property type="project" value="InterPro"/>
</dbReference>
<accession>A0A926D256</accession>
<dbReference type="InterPro" id="IPR000811">
    <property type="entry name" value="Glyco_trans_35"/>
</dbReference>
<dbReference type="GO" id="GO:0008184">
    <property type="term" value="F:glycogen phosphorylase activity"/>
    <property type="evidence" value="ECO:0007669"/>
    <property type="project" value="InterPro"/>
</dbReference>
<feature type="modified residue" description="N6-(pyridoxal phosphate)lysine" evidence="11">
    <location>
        <position position="668"/>
    </location>
</feature>
<sequence length="829" mass="94614">MGKEYFYMNELNRAEAKARILKEVEEKLHRSFGITFDDATPMQLYKAVALTVRDEVMERWTHGREERAEQKLKRLYYLSVEFLPGKMLVNHLLNLVEFDLYQEALSEVGVNLMELEAEEPEPGLGNGGLGRLASCFMESLATLQLPAMGCSIRYEYGLFRQQIVDGQQVEAPDNWLEDGFIWEVPDYDDEMEIHFGGHIIEDWSEGYLKVRHEDYNTVLALPYDVPVSGYDSDIALSMRLWSARSPRRINMEQFSRGDYIKASEEKELAEAISKVLYPDDNHLEGKELRLKQHYFFTSATIQYAVKDFKRRFPELPITRLADKIAIHINDTHPALAILELMRVLLDQEGLPWETAIAVCSKVFAYTNHTIMNEALETWSEDLFKVLLPRLYSIVQAINQDFCESLWKHYPGQFDRIAKMAIVSYGQIHMANLAVAMSHAVNGVSKLHTRILKQDLFADFYRIYPGRFHAITNGISYRRWSLKANPGLAHLITEAIGPGWLRDAAELEKLRPMAEDGAFLEKAAAIKKENKVRLAHYVEKTQGIVLNPDSIYDVQAKRLHEYKRQLLNALHILYLYQQIKANPEADFTPRTFLFAAKAAPGYYRAKLIISFICQVAELVHNDPDVKGRLKVVFLPNYNVSLAEVLIPAAEVSEQISTAGKEASGTSNMKFMLNGAITLGTLDGANVEMLDAVGEENIIIFGMTPEEVQQAYRFNSYRQGELYEENLALRRVLDMMVDGSLTPANPHRFSELYQALLFSDNGGMADPYFVLKDFDAYAAAQKKVEALYGRPKVWQKKSVLNIAASGVFSSDKTIREYNRKVWHLSPVESEE</sequence>
<dbReference type="Proteomes" id="UP000623172">
    <property type="component" value="Unassembled WGS sequence"/>
</dbReference>
<dbReference type="Pfam" id="PF00343">
    <property type="entry name" value="Phosphorylase"/>
    <property type="match status" value="1"/>
</dbReference>
<evidence type="ECO:0000256" key="10">
    <source>
        <dbReference type="ARBA" id="ARBA00025174"/>
    </source>
</evidence>
<evidence type="ECO:0000256" key="5">
    <source>
        <dbReference type="ARBA" id="ARBA00022600"/>
    </source>
</evidence>
<proteinExistence type="inferred from homology"/>
<keyword evidence="9 12" id="KW-0119">Carbohydrate metabolism</keyword>
<evidence type="ECO:0000256" key="8">
    <source>
        <dbReference type="ARBA" id="ARBA00022898"/>
    </source>
</evidence>
<dbReference type="NCBIfam" id="TIGR02093">
    <property type="entry name" value="P_ylase"/>
    <property type="match status" value="1"/>
</dbReference>
<comment type="catalytic activity">
    <reaction evidence="1 12">
        <text>[(1-&gt;4)-alpha-D-glucosyl](n) + phosphate = [(1-&gt;4)-alpha-D-glucosyl](n-1) + alpha-D-glucose 1-phosphate</text>
        <dbReference type="Rhea" id="RHEA:41732"/>
        <dbReference type="Rhea" id="RHEA-COMP:9584"/>
        <dbReference type="Rhea" id="RHEA-COMP:9586"/>
        <dbReference type="ChEBI" id="CHEBI:15444"/>
        <dbReference type="ChEBI" id="CHEBI:43474"/>
        <dbReference type="ChEBI" id="CHEBI:58601"/>
        <dbReference type="EC" id="2.4.1.1"/>
    </reaction>
</comment>
<evidence type="ECO:0000256" key="2">
    <source>
        <dbReference type="ARBA" id="ARBA00001933"/>
    </source>
</evidence>
<dbReference type="AlphaFoldDB" id="A0A926D256"/>
<dbReference type="PROSITE" id="PS00102">
    <property type="entry name" value="PHOSPHORYLASE"/>
    <property type="match status" value="1"/>
</dbReference>
<evidence type="ECO:0000256" key="9">
    <source>
        <dbReference type="ARBA" id="ARBA00023277"/>
    </source>
</evidence>
<evidence type="ECO:0000256" key="3">
    <source>
        <dbReference type="ARBA" id="ARBA00006047"/>
    </source>
</evidence>
<keyword evidence="8 11" id="KW-0663">Pyridoxal phosphate</keyword>
<protein>
    <recommendedName>
        <fullName evidence="12">Alpha-1,4 glucan phosphorylase</fullName>
        <ecNumber evidence="12">2.4.1.1</ecNumber>
    </recommendedName>
</protein>
<dbReference type="GO" id="GO:0005980">
    <property type="term" value="P:glycogen catabolic process"/>
    <property type="evidence" value="ECO:0007669"/>
    <property type="project" value="TreeGrafter"/>
</dbReference>
<comment type="cofactor">
    <cofactor evidence="2 12">
        <name>pyridoxal 5'-phosphate</name>
        <dbReference type="ChEBI" id="CHEBI:597326"/>
    </cofactor>
</comment>
<dbReference type="PANTHER" id="PTHR11468:SF3">
    <property type="entry name" value="GLYCOGEN PHOSPHORYLASE, LIVER FORM"/>
    <property type="match status" value="1"/>
</dbReference>